<sequence>MSEIINVNTLEQLKQFLNDNKILEIVVRGKNKRIAAFQKVMLNELPQVQEQVAMENVVKILNKNTLLNERNLKLVGQVMQAQKIGLLLNGMNLCATCAGFAILYEKLDRMSAEITQQLNRLQNVVKQGNDVHSGYEFNKVLSDHVDMLDCRRIKQPYSEAKMRELVDREYNVLTLLINIFQNDIAADKKSTIFSIFSLLSMFTVSLRYFDEIYYENHHEVLKDDNVWHTSHEKWCGIYDTLTSQCFIEKLQDYAMFETSFDTLGVDTYCMSLLDKVVELKEEVEDNQELIISLGDMDLLRSLRKMTETDIKNTIINAVTESCGEEPAPELKQVFEDTLQQVAVF</sequence>
<protein>
    <submittedName>
        <fullName evidence="1">Uncharacterized protein</fullName>
    </submittedName>
</protein>
<dbReference type="Proteomes" id="UP000014113">
    <property type="component" value="Unassembled WGS sequence"/>
</dbReference>
<accession>S1NEE6</accession>
<proteinExistence type="predicted"/>
<organism evidence="1 2">
    <name type="scientific">Enterococcus columbae DSM 7374 = ATCC 51263</name>
    <dbReference type="NCBI Taxonomy" id="1121865"/>
    <lineage>
        <taxon>Bacteria</taxon>
        <taxon>Bacillati</taxon>
        <taxon>Bacillota</taxon>
        <taxon>Bacilli</taxon>
        <taxon>Lactobacillales</taxon>
        <taxon>Enterococcaceae</taxon>
        <taxon>Enterococcus</taxon>
    </lineage>
</organism>
<evidence type="ECO:0000313" key="2">
    <source>
        <dbReference type="Proteomes" id="UP000014113"/>
    </source>
</evidence>
<dbReference type="EMBL" id="ASWJ01000003">
    <property type="protein sequence ID" value="EOW87420.1"/>
    <property type="molecule type" value="Genomic_DNA"/>
</dbReference>
<reference evidence="1 2" key="1">
    <citation type="submission" date="2013-03" db="EMBL/GenBank/DDBJ databases">
        <title>The Genome Sequence of Enterococcus columbae ATCC_51263 (PacBio/Illumina hybrid assembly).</title>
        <authorList>
            <consortium name="The Broad Institute Genomics Platform"/>
            <consortium name="The Broad Institute Genome Sequencing Center for Infectious Disease"/>
            <person name="Earl A."/>
            <person name="Russ C."/>
            <person name="Gilmore M."/>
            <person name="Surin D."/>
            <person name="Walker B."/>
            <person name="Young S."/>
            <person name="Zeng Q."/>
            <person name="Gargeya S."/>
            <person name="Fitzgerald M."/>
            <person name="Haas B."/>
            <person name="Abouelleil A."/>
            <person name="Allen A.W."/>
            <person name="Alvarado L."/>
            <person name="Arachchi H.M."/>
            <person name="Berlin A.M."/>
            <person name="Chapman S.B."/>
            <person name="Gainer-Dewar J."/>
            <person name="Goldberg J."/>
            <person name="Griggs A."/>
            <person name="Gujja S."/>
            <person name="Hansen M."/>
            <person name="Howarth C."/>
            <person name="Imamovic A."/>
            <person name="Ireland A."/>
            <person name="Larimer J."/>
            <person name="McCowan C."/>
            <person name="Murphy C."/>
            <person name="Pearson M."/>
            <person name="Poon T.W."/>
            <person name="Priest M."/>
            <person name="Roberts A."/>
            <person name="Saif S."/>
            <person name="Shea T."/>
            <person name="Sisk P."/>
            <person name="Sykes S."/>
            <person name="Wortman J."/>
            <person name="Nusbaum C."/>
            <person name="Birren B."/>
        </authorList>
    </citation>
    <scope>NUCLEOTIDE SEQUENCE [LARGE SCALE GENOMIC DNA]</scope>
    <source>
        <strain evidence="1 2">ATCC 51263</strain>
    </source>
</reference>
<dbReference type="OrthoDB" id="2212183at2"/>
<dbReference type="eggNOG" id="ENOG5033QSS">
    <property type="taxonomic scope" value="Bacteria"/>
</dbReference>
<name>S1NEE6_9ENTE</name>
<dbReference type="AlphaFoldDB" id="S1NEE6"/>
<gene>
    <name evidence="1" type="ORF">I568_00464</name>
</gene>
<comment type="caution">
    <text evidence="1">The sequence shown here is derived from an EMBL/GenBank/DDBJ whole genome shotgun (WGS) entry which is preliminary data.</text>
</comment>
<keyword evidence="2" id="KW-1185">Reference proteome</keyword>
<dbReference type="STRING" id="1121865.OMW_00740"/>
<evidence type="ECO:0000313" key="1">
    <source>
        <dbReference type="EMBL" id="EOW87420.1"/>
    </source>
</evidence>
<dbReference type="PATRIC" id="fig|1121865.3.peg.730"/>
<dbReference type="RefSeq" id="WP_016182903.1">
    <property type="nucleotide sequence ID" value="NZ_JXKI01000021.1"/>
</dbReference>